<dbReference type="Gene3D" id="2.40.30.170">
    <property type="match status" value="1"/>
</dbReference>
<feature type="domain" description="Multidrug resistance protein MdtA-like C-terminal permuted SH3" evidence="4">
    <location>
        <begin position="364"/>
        <end position="395"/>
    </location>
</feature>
<keyword evidence="6" id="KW-1185">Reference proteome</keyword>
<dbReference type="EMBL" id="BSOG01000001">
    <property type="protein sequence ID" value="GLR12398.1"/>
    <property type="molecule type" value="Genomic_DNA"/>
</dbReference>
<sequence length="409" mass="44338">MPRRRRRLWIVAAAIVATLIAVPALTQLLPAGLSVAARDIRVATVAPGVFMDEVIVRATAEPASSVLLDSVESGRVEEVWVKDGAMVQAGQPLFRLSNPQRRLELLARQFDMAQQLSNLSSMRVQYEAARSEYRRRLSALQDALGETRRQHQRNQQLGAQGFISQAALETSADKLSQQTRDLADEQRSAEDELKIKREALAQMEQAVHGLNGGIKLVGSGLDALLMKAPMAGRLTNFTLQVGASVQQADRVGRIDDPQQFKLRAQVDEFYLNRVGAGLKGQVVIDGQAHPVRVIASNPQVKDGRFELELAFAGANPPGLRAGQSLDCQLTLGEPKPALLLASGAFLNDSGGAWAFVLAPGGTAAERRAIRLGRRNNTQLEVLSGLAPGDRVIVSSYGTYGQQERLSLSR</sequence>
<dbReference type="Gene3D" id="2.40.50.100">
    <property type="match status" value="1"/>
</dbReference>
<evidence type="ECO:0000313" key="6">
    <source>
        <dbReference type="Proteomes" id="UP001156706"/>
    </source>
</evidence>
<dbReference type="PANTHER" id="PTHR32347:SF23">
    <property type="entry name" value="BLL5650 PROTEIN"/>
    <property type="match status" value="1"/>
</dbReference>
<organism evidence="5 6">
    <name type="scientific">Chitinimonas prasina</name>
    <dbReference type="NCBI Taxonomy" id="1434937"/>
    <lineage>
        <taxon>Bacteria</taxon>
        <taxon>Pseudomonadati</taxon>
        <taxon>Pseudomonadota</taxon>
        <taxon>Betaproteobacteria</taxon>
        <taxon>Neisseriales</taxon>
        <taxon>Chitinibacteraceae</taxon>
        <taxon>Chitinimonas</taxon>
    </lineage>
</organism>
<evidence type="ECO:0000256" key="1">
    <source>
        <dbReference type="ARBA" id="ARBA00004196"/>
    </source>
</evidence>
<dbReference type="Pfam" id="PF25967">
    <property type="entry name" value="RND-MFP_C"/>
    <property type="match status" value="1"/>
</dbReference>
<dbReference type="InterPro" id="IPR050465">
    <property type="entry name" value="UPF0194_transport"/>
</dbReference>
<evidence type="ECO:0000259" key="4">
    <source>
        <dbReference type="Pfam" id="PF25967"/>
    </source>
</evidence>
<accession>A0ABQ5YFG7</accession>
<comment type="subcellular location">
    <subcellularLocation>
        <location evidence="1">Cell envelope</location>
    </subcellularLocation>
</comment>
<dbReference type="Gene3D" id="2.40.420.20">
    <property type="match status" value="1"/>
</dbReference>
<keyword evidence="2 3" id="KW-0175">Coiled coil</keyword>
<reference evidence="6" key="1">
    <citation type="journal article" date="2019" name="Int. J. Syst. Evol. Microbiol.">
        <title>The Global Catalogue of Microorganisms (GCM) 10K type strain sequencing project: providing services to taxonomists for standard genome sequencing and annotation.</title>
        <authorList>
            <consortium name="The Broad Institute Genomics Platform"/>
            <consortium name="The Broad Institute Genome Sequencing Center for Infectious Disease"/>
            <person name="Wu L."/>
            <person name="Ma J."/>
        </authorList>
    </citation>
    <scope>NUCLEOTIDE SEQUENCE [LARGE SCALE GENOMIC DNA]</scope>
    <source>
        <strain evidence="6">NBRC 110044</strain>
    </source>
</reference>
<name>A0ABQ5YFG7_9NEIS</name>
<dbReference type="Gene3D" id="1.10.287.470">
    <property type="entry name" value="Helix hairpin bin"/>
    <property type="match status" value="1"/>
</dbReference>
<proteinExistence type="predicted"/>
<protein>
    <submittedName>
        <fullName evidence="5">ABC transporter permease</fullName>
    </submittedName>
</protein>
<evidence type="ECO:0000256" key="3">
    <source>
        <dbReference type="SAM" id="Coils"/>
    </source>
</evidence>
<feature type="coiled-coil region" evidence="3">
    <location>
        <begin position="123"/>
        <end position="206"/>
    </location>
</feature>
<dbReference type="PRINTS" id="PR01490">
    <property type="entry name" value="RTXTOXIND"/>
</dbReference>
<evidence type="ECO:0000256" key="2">
    <source>
        <dbReference type="ARBA" id="ARBA00023054"/>
    </source>
</evidence>
<dbReference type="InterPro" id="IPR058627">
    <property type="entry name" value="MdtA-like_C"/>
</dbReference>
<dbReference type="PANTHER" id="PTHR32347">
    <property type="entry name" value="EFFLUX SYSTEM COMPONENT YKNX-RELATED"/>
    <property type="match status" value="1"/>
</dbReference>
<gene>
    <name evidence="5" type="ORF">GCM10007907_11880</name>
</gene>
<evidence type="ECO:0000313" key="5">
    <source>
        <dbReference type="EMBL" id="GLR12398.1"/>
    </source>
</evidence>
<dbReference type="Proteomes" id="UP001156706">
    <property type="component" value="Unassembled WGS sequence"/>
</dbReference>
<comment type="caution">
    <text evidence="5">The sequence shown here is derived from an EMBL/GenBank/DDBJ whole genome shotgun (WGS) entry which is preliminary data.</text>
</comment>